<dbReference type="Proteomes" id="UP001225598">
    <property type="component" value="Chromosome"/>
</dbReference>
<gene>
    <name evidence="1" type="ORF">QP027_00920</name>
</gene>
<dbReference type="RefSeq" id="WP_284825317.1">
    <property type="nucleotide sequence ID" value="NZ_CP126969.1"/>
</dbReference>
<evidence type="ECO:0000313" key="1">
    <source>
        <dbReference type="EMBL" id="WIM67993.1"/>
    </source>
</evidence>
<organism evidence="1 2">
    <name type="scientific">Corynebacterium breve</name>
    <dbReference type="NCBI Taxonomy" id="3049799"/>
    <lineage>
        <taxon>Bacteria</taxon>
        <taxon>Bacillati</taxon>
        <taxon>Actinomycetota</taxon>
        <taxon>Actinomycetes</taxon>
        <taxon>Mycobacteriales</taxon>
        <taxon>Corynebacteriaceae</taxon>
        <taxon>Corynebacterium</taxon>
    </lineage>
</organism>
<protein>
    <recommendedName>
        <fullName evidence="3">DUF1643 domain-containing protein</fullName>
    </recommendedName>
</protein>
<keyword evidence="2" id="KW-1185">Reference proteome</keyword>
<proteinExistence type="predicted"/>
<accession>A0ABY8VEQ9</accession>
<name>A0ABY8VEQ9_9CORY</name>
<evidence type="ECO:0000313" key="2">
    <source>
        <dbReference type="Proteomes" id="UP001225598"/>
    </source>
</evidence>
<reference evidence="1 2" key="1">
    <citation type="submission" date="2023-05" db="EMBL/GenBank/DDBJ databases">
        <title>Corynebacterium suedekumii sp. nov. and Corynebacterium breve sp. nov. isolated from raw cow's milk.</title>
        <authorList>
            <person name="Baer M.K."/>
            <person name="Mehl L."/>
            <person name="Hellmuth R."/>
            <person name="Marke G."/>
            <person name="Lipski A."/>
        </authorList>
    </citation>
    <scope>NUCLEOTIDE SEQUENCE [LARGE SCALE GENOMIC DNA]</scope>
    <source>
        <strain evidence="1 2">R4</strain>
    </source>
</reference>
<sequence>MQEPRMVRVPRTCGRFATGHDVYFKRAEHALRSDAWLPVTDMCVVGQFAEFTANDKKVVGWNHDHIELRRLIDEASRDPLITIGWLATSQLLRFDRGENRTYMVGLTRRYDRLGCYKSPGDWKGARLRRDPVGDVADLIKQLSQISRELGQ</sequence>
<evidence type="ECO:0008006" key="3">
    <source>
        <dbReference type="Google" id="ProtNLM"/>
    </source>
</evidence>
<dbReference type="EMBL" id="CP126969">
    <property type="protein sequence ID" value="WIM67993.1"/>
    <property type="molecule type" value="Genomic_DNA"/>
</dbReference>